<gene>
    <name evidence="1" type="ORF">BDY19DRAFT_939924</name>
</gene>
<name>A0ACB8U820_9APHY</name>
<sequence>MSAQTSPRVNSARLSDYRNRTVRLTGKVLRFTDSDDVILQASDGGEVKVVMIPGSASALSSTYVEVIGVVQSADTIKAQACINNGDDLGNYFNIPVLPNEISNLPLDLDVIDFVVEKWHDPKFASLFA</sequence>
<accession>A0ACB8U820</accession>
<reference evidence="1" key="1">
    <citation type="journal article" date="2021" name="Environ. Microbiol.">
        <title>Gene family expansions and transcriptome signatures uncover fungal adaptations to wood decay.</title>
        <authorList>
            <person name="Hage H."/>
            <person name="Miyauchi S."/>
            <person name="Viragh M."/>
            <person name="Drula E."/>
            <person name="Min B."/>
            <person name="Chaduli D."/>
            <person name="Navarro D."/>
            <person name="Favel A."/>
            <person name="Norest M."/>
            <person name="Lesage-Meessen L."/>
            <person name="Balint B."/>
            <person name="Merenyi Z."/>
            <person name="de Eugenio L."/>
            <person name="Morin E."/>
            <person name="Martinez A.T."/>
            <person name="Baldrian P."/>
            <person name="Stursova M."/>
            <person name="Martinez M.J."/>
            <person name="Novotny C."/>
            <person name="Magnuson J.K."/>
            <person name="Spatafora J.W."/>
            <person name="Maurice S."/>
            <person name="Pangilinan J."/>
            <person name="Andreopoulos W."/>
            <person name="LaButti K."/>
            <person name="Hundley H."/>
            <person name="Na H."/>
            <person name="Kuo A."/>
            <person name="Barry K."/>
            <person name="Lipzen A."/>
            <person name="Henrissat B."/>
            <person name="Riley R."/>
            <person name="Ahrendt S."/>
            <person name="Nagy L.G."/>
            <person name="Grigoriev I.V."/>
            <person name="Martin F."/>
            <person name="Rosso M.N."/>
        </authorList>
    </citation>
    <scope>NUCLEOTIDE SEQUENCE</scope>
    <source>
        <strain evidence="1">CBS 384.51</strain>
    </source>
</reference>
<evidence type="ECO:0000313" key="1">
    <source>
        <dbReference type="EMBL" id="KAI0090381.1"/>
    </source>
</evidence>
<dbReference type="EMBL" id="MU274908">
    <property type="protein sequence ID" value="KAI0090381.1"/>
    <property type="molecule type" value="Genomic_DNA"/>
</dbReference>
<evidence type="ECO:0000313" key="2">
    <source>
        <dbReference type="Proteomes" id="UP001055072"/>
    </source>
</evidence>
<dbReference type="Proteomes" id="UP001055072">
    <property type="component" value="Unassembled WGS sequence"/>
</dbReference>
<keyword evidence="2" id="KW-1185">Reference proteome</keyword>
<organism evidence="1 2">
    <name type="scientific">Irpex rosettiformis</name>
    <dbReference type="NCBI Taxonomy" id="378272"/>
    <lineage>
        <taxon>Eukaryota</taxon>
        <taxon>Fungi</taxon>
        <taxon>Dikarya</taxon>
        <taxon>Basidiomycota</taxon>
        <taxon>Agaricomycotina</taxon>
        <taxon>Agaricomycetes</taxon>
        <taxon>Polyporales</taxon>
        <taxon>Irpicaceae</taxon>
        <taxon>Irpex</taxon>
    </lineage>
</organism>
<comment type="caution">
    <text evidence="1">The sequence shown here is derived from an EMBL/GenBank/DDBJ whole genome shotgun (WGS) entry which is preliminary data.</text>
</comment>
<proteinExistence type="predicted"/>
<protein>
    <submittedName>
        <fullName evidence="1">Replication factor A protein 3-domain-containing protein</fullName>
    </submittedName>
</protein>